<gene>
    <name evidence="2" type="ORF">BGL_2c07040</name>
</gene>
<name>A0A0B6RZH0_BURPL</name>
<dbReference type="Gene3D" id="1.20.120.450">
    <property type="entry name" value="dinb family like domain"/>
    <property type="match status" value="1"/>
</dbReference>
<proteinExistence type="predicted"/>
<dbReference type="InterPro" id="IPR024775">
    <property type="entry name" value="DinB-like"/>
</dbReference>
<organism evidence="2 3">
    <name type="scientific">Burkholderia plantarii</name>
    <dbReference type="NCBI Taxonomy" id="41899"/>
    <lineage>
        <taxon>Bacteria</taxon>
        <taxon>Pseudomonadati</taxon>
        <taxon>Pseudomonadota</taxon>
        <taxon>Betaproteobacteria</taxon>
        <taxon>Burkholderiales</taxon>
        <taxon>Burkholderiaceae</taxon>
        <taxon>Burkholderia</taxon>
    </lineage>
</organism>
<protein>
    <recommendedName>
        <fullName evidence="1">DinB-like domain-containing protein</fullName>
    </recommendedName>
</protein>
<reference evidence="2 3" key="2">
    <citation type="journal article" date="2016" name="Appl. Microbiol. Biotechnol.">
        <title>Mutations improving production and secretion of extracellular lipase by Burkholderia glumae PG1.</title>
        <authorList>
            <person name="Knapp A."/>
            <person name="Voget S."/>
            <person name="Gao R."/>
            <person name="Zaburannyi N."/>
            <person name="Krysciak D."/>
            <person name="Breuer M."/>
            <person name="Hauer B."/>
            <person name="Streit W.R."/>
            <person name="Muller R."/>
            <person name="Daniel R."/>
            <person name="Jaeger K.E."/>
        </authorList>
    </citation>
    <scope>NUCLEOTIDE SEQUENCE [LARGE SCALE GENOMIC DNA]</scope>
    <source>
        <strain evidence="2 3">PG1</strain>
    </source>
</reference>
<evidence type="ECO:0000313" key="3">
    <source>
        <dbReference type="Proteomes" id="UP000031838"/>
    </source>
</evidence>
<keyword evidence="3" id="KW-1185">Reference proteome</keyword>
<dbReference type="HOGENOM" id="CLU_1036968_0_0_4"/>
<sequence>MHSRFDRFRATSIGRQLEALIDLPGRYPEYAALSRVGMAAIAAVADEIAGKYPEIETDTTARQFCGAMVADVMRRHGHELVRARGRVGGRLFSYGAVFSARPVAPPFPRVIEELAAMPGRLAEHAARIPRAQWTRRPDGTGFSFVEHVCHLRDFDAVSARRIEAIRRERLPVIAAVDGLAIAQARRYPDQSPGEACEAFRQARRRLCLVLRRLGAAQLERCGLHDGIRRVSLEELVRELLDNDRTHCLELDELRDALGAEHAASLHPHSPARRSA</sequence>
<feature type="domain" description="DinB-like" evidence="1">
    <location>
        <begin position="114"/>
        <end position="249"/>
    </location>
</feature>
<dbReference type="RefSeq" id="WP_042627366.1">
    <property type="nucleotide sequence ID" value="NZ_CP002581.1"/>
</dbReference>
<dbReference type="Pfam" id="PF12867">
    <property type="entry name" value="DinB_2"/>
    <property type="match status" value="1"/>
</dbReference>
<dbReference type="PROSITE" id="PS00018">
    <property type="entry name" value="EF_HAND_1"/>
    <property type="match status" value="1"/>
</dbReference>
<dbReference type="SUPFAM" id="SSF109854">
    <property type="entry name" value="DinB/YfiT-like putative metalloenzymes"/>
    <property type="match status" value="1"/>
</dbReference>
<evidence type="ECO:0000313" key="2">
    <source>
        <dbReference type="EMBL" id="AJK48788.1"/>
    </source>
</evidence>
<dbReference type="EMBL" id="CP002581">
    <property type="protein sequence ID" value="AJK48788.1"/>
    <property type="molecule type" value="Genomic_DNA"/>
</dbReference>
<dbReference type="InterPro" id="IPR018247">
    <property type="entry name" value="EF_Hand_1_Ca_BS"/>
</dbReference>
<accession>A0A0B6RZH0</accession>
<dbReference type="Proteomes" id="UP000031838">
    <property type="component" value="Chromosome 2"/>
</dbReference>
<dbReference type="AlphaFoldDB" id="A0A0B6RZH0"/>
<dbReference type="InterPro" id="IPR034660">
    <property type="entry name" value="DinB/YfiT-like"/>
</dbReference>
<dbReference type="KEGG" id="bgp:BGL_2c07040"/>
<evidence type="ECO:0000259" key="1">
    <source>
        <dbReference type="Pfam" id="PF12867"/>
    </source>
</evidence>
<reference evidence="3" key="1">
    <citation type="submission" date="2011-03" db="EMBL/GenBank/DDBJ databases">
        <authorList>
            <person name="Voget S."/>
            <person name="Streit W.R."/>
            <person name="Jaeger K.E."/>
            <person name="Daniel R."/>
        </authorList>
    </citation>
    <scope>NUCLEOTIDE SEQUENCE [LARGE SCALE GENOMIC DNA]</scope>
    <source>
        <strain evidence="3">PG1</strain>
    </source>
</reference>